<dbReference type="PANTHER" id="PTHR36964">
    <property type="entry name" value="PROTEIN-METHIONINE-SULFOXIDE REDUCTASE HEME-BINDING SUBUNIT MSRQ"/>
    <property type="match status" value="1"/>
</dbReference>
<evidence type="ECO:0000256" key="4">
    <source>
        <dbReference type="ARBA" id="ARBA00022692"/>
    </source>
</evidence>
<dbReference type="Proteomes" id="UP001499988">
    <property type="component" value="Unassembled WGS sequence"/>
</dbReference>
<sequence length="219" mass="25102">MTLKFDRIFWLKAGMHLACALPLLYLYLRVQSGAAGGDPVQYLIHFLGMGILHTLAVTLSLSPLARRLRMGWLIRTRRLMGLWTFTYAALHLAAFVVFDLLGDWRLLLSEVIERPYITVGMLAFVILLLLAITSPMWAQRKLGRRWQALHRGVYLVALLGPIHFWWSVKSGDLEPALYLSGFVALLLCRPWLRRGLVKGWRRLRLRATATPWVDQGDPK</sequence>
<keyword evidence="11" id="KW-1185">Reference proteome</keyword>
<evidence type="ECO:0000256" key="3">
    <source>
        <dbReference type="ARBA" id="ARBA00022617"/>
    </source>
</evidence>
<evidence type="ECO:0000256" key="2">
    <source>
        <dbReference type="ARBA" id="ARBA00022448"/>
    </source>
</evidence>
<feature type="domain" description="Ferric oxidoreductase" evidence="9">
    <location>
        <begin position="57"/>
        <end position="160"/>
    </location>
</feature>
<proteinExistence type="inferred from homology"/>
<dbReference type="PANTHER" id="PTHR36964:SF1">
    <property type="entry name" value="PROTEIN-METHIONINE-SULFOXIDE REDUCTASE HEME-BINDING SUBUNIT MSRQ"/>
    <property type="match status" value="1"/>
</dbReference>
<evidence type="ECO:0000313" key="11">
    <source>
        <dbReference type="Proteomes" id="UP001499988"/>
    </source>
</evidence>
<comment type="caution">
    <text evidence="10">The sequence shown here is derived from an EMBL/GenBank/DDBJ whole genome shotgun (WGS) entry which is preliminary data.</text>
</comment>
<feature type="transmembrane region" description="Helical" evidence="8">
    <location>
        <begin position="152"/>
        <end position="169"/>
    </location>
</feature>
<feature type="transmembrane region" description="Helical" evidence="8">
    <location>
        <begin position="82"/>
        <end position="102"/>
    </location>
</feature>
<dbReference type="InterPro" id="IPR022837">
    <property type="entry name" value="MsrQ-like"/>
</dbReference>
<dbReference type="HAMAP" id="MF_01207">
    <property type="entry name" value="MsrQ"/>
    <property type="match status" value="1"/>
</dbReference>
<organism evidence="10 11">
    <name type="scientific">Ferrimonas pelagia</name>
    <dbReference type="NCBI Taxonomy" id="1177826"/>
    <lineage>
        <taxon>Bacteria</taxon>
        <taxon>Pseudomonadati</taxon>
        <taxon>Pseudomonadota</taxon>
        <taxon>Gammaproteobacteria</taxon>
        <taxon>Alteromonadales</taxon>
        <taxon>Ferrimonadaceae</taxon>
        <taxon>Ferrimonas</taxon>
    </lineage>
</organism>
<dbReference type="NCBIfam" id="NF003831">
    <property type="entry name" value="PRK05419.1-2"/>
    <property type="match status" value="1"/>
</dbReference>
<keyword evidence="6 8" id="KW-0408">Iron</keyword>
<comment type="subunit">
    <text evidence="8">Heterodimer of a catalytic subunit (MsrP) and a heme-binding subunit (MsrQ).</text>
</comment>
<reference evidence="11" key="1">
    <citation type="journal article" date="2019" name="Int. J. Syst. Evol. Microbiol.">
        <title>The Global Catalogue of Microorganisms (GCM) 10K type strain sequencing project: providing services to taxonomists for standard genome sequencing and annotation.</title>
        <authorList>
            <consortium name="The Broad Institute Genomics Platform"/>
            <consortium name="The Broad Institute Genome Sequencing Center for Infectious Disease"/>
            <person name="Wu L."/>
            <person name="Ma J."/>
        </authorList>
    </citation>
    <scope>NUCLEOTIDE SEQUENCE [LARGE SCALE GENOMIC DNA]</scope>
    <source>
        <strain evidence="11">JCM 18401</strain>
    </source>
</reference>
<evidence type="ECO:0000259" key="9">
    <source>
        <dbReference type="Pfam" id="PF01794"/>
    </source>
</evidence>
<comment type="similarity">
    <text evidence="8">Belongs to the MsrQ family.</text>
</comment>
<evidence type="ECO:0000256" key="5">
    <source>
        <dbReference type="ARBA" id="ARBA00022989"/>
    </source>
</evidence>
<dbReference type="RefSeq" id="WP_345335904.1">
    <property type="nucleotide sequence ID" value="NZ_BAABJZ010000087.1"/>
</dbReference>
<keyword evidence="8" id="KW-0249">Electron transport</keyword>
<keyword evidence="8" id="KW-0285">Flavoprotein</keyword>
<accession>A0ABP9F2G2</accession>
<keyword evidence="8" id="KW-0479">Metal-binding</keyword>
<dbReference type="InterPro" id="IPR013130">
    <property type="entry name" value="Fe3_Rdtase_TM_dom"/>
</dbReference>
<gene>
    <name evidence="8 10" type="primary">msrQ</name>
    <name evidence="10" type="ORF">GCM10023333_26650</name>
</gene>
<comment type="subcellular location">
    <subcellularLocation>
        <location evidence="8">Cell membrane</location>
        <topology evidence="8">Multi-pass membrane protein</topology>
    </subcellularLocation>
    <subcellularLocation>
        <location evidence="1">Membrane</location>
        <topology evidence="1">Multi-pass membrane protein</topology>
    </subcellularLocation>
</comment>
<feature type="transmembrane region" description="Helical" evidence="8">
    <location>
        <begin position="42"/>
        <end position="61"/>
    </location>
</feature>
<keyword evidence="3 8" id="KW-0349">Heme</keyword>
<keyword evidence="8" id="KW-0288">FMN</keyword>
<keyword evidence="5 8" id="KW-1133">Transmembrane helix</keyword>
<keyword evidence="8" id="KW-1003">Cell membrane</keyword>
<keyword evidence="4 8" id="KW-0812">Transmembrane</keyword>
<feature type="transmembrane region" description="Helical" evidence="8">
    <location>
        <begin position="114"/>
        <end position="132"/>
    </location>
</feature>
<keyword evidence="2 8" id="KW-0813">Transport</keyword>
<comment type="cofactor">
    <cofactor evidence="8">
        <name>heme b</name>
        <dbReference type="ChEBI" id="CHEBI:60344"/>
    </cofactor>
    <text evidence="8">Binds 1 heme b (iron(II)-protoporphyrin IX) group per subunit.</text>
</comment>
<dbReference type="EMBL" id="BAABJZ010000087">
    <property type="protein sequence ID" value="GAA4892011.1"/>
    <property type="molecule type" value="Genomic_DNA"/>
</dbReference>
<evidence type="ECO:0000256" key="8">
    <source>
        <dbReference type="HAMAP-Rule" id="MF_01207"/>
    </source>
</evidence>
<comment type="caution">
    <text evidence="8">Lacks conserved residue(s) required for the propagation of feature annotation.</text>
</comment>
<evidence type="ECO:0000313" key="10">
    <source>
        <dbReference type="EMBL" id="GAA4892011.1"/>
    </source>
</evidence>
<evidence type="ECO:0000256" key="6">
    <source>
        <dbReference type="ARBA" id="ARBA00023004"/>
    </source>
</evidence>
<name>A0ABP9F2G2_9GAMM</name>
<evidence type="ECO:0000256" key="7">
    <source>
        <dbReference type="ARBA" id="ARBA00023136"/>
    </source>
</evidence>
<comment type="cofactor">
    <cofactor evidence="8">
        <name>FMN</name>
        <dbReference type="ChEBI" id="CHEBI:58210"/>
    </cofactor>
    <text evidence="8">Binds 1 FMN per subunit.</text>
</comment>
<comment type="function">
    <text evidence="8">Part of the MsrPQ system that repairs oxidized periplasmic proteins containing methionine sulfoxide residues (Met-O), using respiratory chain electrons. Thus protects these proteins from oxidative-stress damage caused by reactive species of oxygen and chlorine generated by the host defense mechanisms. MsrPQ is essential for the maintenance of envelope integrity under bleach stress, rescuing a wide series of structurally unrelated periplasmic proteins from methionine oxidation. MsrQ provides electrons for reduction to the reductase catalytic subunit MsrP, using the quinone pool of the respiratory chain.</text>
</comment>
<evidence type="ECO:0000256" key="1">
    <source>
        <dbReference type="ARBA" id="ARBA00004141"/>
    </source>
</evidence>
<feature type="transmembrane region" description="Helical" evidence="8">
    <location>
        <begin position="175"/>
        <end position="192"/>
    </location>
</feature>
<keyword evidence="7 8" id="KW-0472">Membrane</keyword>
<protein>
    <recommendedName>
        <fullName evidence="8">Protein-methionine-sulfoxide reductase heme-binding subunit MsrQ</fullName>
    </recommendedName>
    <alternativeName>
        <fullName evidence="8">Flavocytochrome MsrQ</fullName>
    </alternativeName>
</protein>
<dbReference type="Pfam" id="PF01794">
    <property type="entry name" value="Ferric_reduct"/>
    <property type="match status" value="1"/>
</dbReference>